<accession>A0A1E5T8W1</accession>
<feature type="signal peptide" evidence="1">
    <location>
        <begin position="1"/>
        <end position="20"/>
    </location>
</feature>
<dbReference type="AlphaFoldDB" id="A0A1E5T8W1"/>
<dbReference type="RefSeq" id="WP_069830277.1">
    <property type="nucleotide sequence ID" value="NZ_MDJD01000043.1"/>
</dbReference>
<dbReference type="STRING" id="1849968.A8C32_15135"/>
<protein>
    <recommendedName>
        <fullName evidence="4">T9SS C-terminal target domain-containing protein</fullName>
    </recommendedName>
</protein>
<name>A0A1E5T8W1_9FLAO</name>
<gene>
    <name evidence="2" type="ORF">A8C32_15135</name>
</gene>
<evidence type="ECO:0008006" key="4">
    <source>
        <dbReference type="Google" id="ProtNLM"/>
    </source>
</evidence>
<dbReference type="SUPFAM" id="SSF101898">
    <property type="entry name" value="NHL repeat"/>
    <property type="match status" value="1"/>
</dbReference>
<dbReference type="Proteomes" id="UP000095713">
    <property type="component" value="Unassembled WGS sequence"/>
</dbReference>
<dbReference type="EMBL" id="MDJD01000043">
    <property type="protein sequence ID" value="OEK07819.1"/>
    <property type="molecule type" value="Genomic_DNA"/>
</dbReference>
<proteinExistence type="predicted"/>
<organism evidence="2 3">
    <name type="scientific">Flavivirga aquatica</name>
    <dbReference type="NCBI Taxonomy" id="1849968"/>
    <lineage>
        <taxon>Bacteria</taxon>
        <taxon>Pseudomonadati</taxon>
        <taxon>Bacteroidota</taxon>
        <taxon>Flavobacteriia</taxon>
        <taxon>Flavobacteriales</taxon>
        <taxon>Flavobacteriaceae</taxon>
        <taxon>Flavivirga</taxon>
    </lineage>
</organism>
<comment type="caution">
    <text evidence="2">The sequence shown here is derived from an EMBL/GenBank/DDBJ whole genome shotgun (WGS) entry which is preliminary data.</text>
</comment>
<feature type="chain" id="PRO_5009186150" description="T9SS C-terminal target domain-containing protein" evidence="1">
    <location>
        <begin position="21"/>
        <end position="279"/>
    </location>
</feature>
<dbReference type="PROSITE" id="PS51257">
    <property type="entry name" value="PROKAR_LIPOPROTEIN"/>
    <property type="match status" value="1"/>
</dbReference>
<evidence type="ECO:0000313" key="2">
    <source>
        <dbReference type="EMBL" id="OEK07819.1"/>
    </source>
</evidence>
<sequence length="279" mass="31734">MNKLLLLTLLLIFSCQTTNSNIIADLPKALNEVSGIETTINSDFIWMLNDSGNAPKLFGLNNQGEIIQKLKIDAKNNDWEDLTSDKKGNLYIGDFGNNTNKRKNLAILKVNNDDLYSSDKVDIKRISFKYPNQKKFPPKKKNMHFDCEAFFHFNNNLYLFTKSRVKNNYGKTYLYKIPAKKGKHIAKFIGSFNSCSDLQCWVTSADISNDGKQVALLTQKSIFVFTNFVSDNFFNGTVKTYNFHSDTQKEGICFKNAKTVYITDEKAHGDGGNLYEFGL</sequence>
<evidence type="ECO:0000313" key="3">
    <source>
        <dbReference type="Proteomes" id="UP000095713"/>
    </source>
</evidence>
<reference evidence="2 3" key="1">
    <citation type="submission" date="2016-05" db="EMBL/GenBank/DDBJ databases">
        <title>Draft Genome Sequence of Algibacter sp. Strain SK-16 Isolated from the Surface Water of Aburatsubo Inlet.</title>
        <authorList>
            <person name="Wong S.-K."/>
            <person name="Yoshizawa S."/>
            <person name="Nakajima Y."/>
            <person name="Ogura Y."/>
            <person name="Tetsuya H."/>
            <person name="Hamasaki K."/>
        </authorList>
    </citation>
    <scope>NUCLEOTIDE SEQUENCE [LARGE SCALE GENOMIC DNA]</scope>
    <source>
        <strain evidence="2 3">SK-16</strain>
    </source>
</reference>
<keyword evidence="1" id="KW-0732">Signal</keyword>
<keyword evidence="3" id="KW-1185">Reference proteome</keyword>
<evidence type="ECO:0000256" key="1">
    <source>
        <dbReference type="SAM" id="SignalP"/>
    </source>
</evidence>